<evidence type="ECO:0000256" key="1">
    <source>
        <dbReference type="ARBA" id="ARBA00022448"/>
    </source>
</evidence>
<feature type="domain" description="ABC transporter" evidence="5">
    <location>
        <begin position="6"/>
        <end position="242"/>
    </location>
</feature>
<sequence>MSAPLLSVRGLRIDRGPRTVLHGIDLDLRTGSVVGLIGPNGSGKTTLLSALATGATVTDGEIRCGDVDLTTAKPRIRARHVAFVPQQTRLGFDLTVREIVALGARIGAAPGRREHLVERALQQAGCAHLAERPATRLSGGECQLVHIARALAQNTPVLVMDEPTSALDLAHQITVLDLARTHADTSTDRPGGGAVIVSIHDLDLAARFCDRLVLLDAGRIVATGTPAEVLTPDRLARVYGIGVRTSRDPATGAVRVTALSPSLAGAL</sequence>
<evidence type="ECO:0000256" key="3">
    <source>
        <dbReference type="ARBA" id="ARBA00022840"/>
    </source>
</evidence>
<keyword evidence="2" id="KW-0547">Nucleotide-binding</keyword>
<dbReference type="InterPro" id="IPR027417">
    <property type="entry name" value="P-loop_NTPase"/>
</dbReference>
<evidence type="ECO:0000313" key="7">
    <source>
        <dbReference type="Proteomes" id="UP000030848"/>
    </source>
</evidence>
<accession>A0A837D5Y8</accession>
<reference evidence="6 7" key="1">
    <citation type="submission" date="2014-10" db="EMBL/GenBank/DDBJ databases">
        <title>Genome sequence of Micropolyspora internatus JCM3315.</title>
        <authorList>
            <person name="Shin S.-K."/>
            <person name="Yi H."/>
        </authorList>
    </citation>
    <scope>NUCLEOTIDE SEQUENCE [LARGE SCALE GENOMIC DNA]</scope>
    <source>
        <strain evidence="6 7">JCM 3315</strain>
    </source>
</reference>
<dbReference type="CDD" id="cd03214">
    <property type="entry name" value="ABC_Iron-Siderophores_B12_Hemin"/>
    <property type="match status" value="1"/>
</dbReference>
<dbReference type="EMBL" id="JRZE01000010">
    <property type="protein sequence ID" value="KHF42071.1"/>
    <property type="molecule type" value="Genomic_DNA"/>
</dbReference>
<dbReference type="SUPFAM" id="SSF52540">
    <property type="entry name" value="P-loop containing nucleoside triphosphate hydrolases"/>
    <property type="match status" value="1"/>
</dbReference>
<dbReference type="PROSITE" id="PS50893">
    <property type="entry name" value="ABC_TRANSPORTER_2"/>
    <property type="match status" value="1"/>
</dbReference>
<dbReference type="PANTHER" id="PTHR42794">
    <property type="entry name" value="HEMIN IMPORT ATP-BINDING PROTEIN HMUV"/>
    <property type="match status" value="1"/>
</dbReference>
<keyword evidence="3 6" id="KW-0067">ATP-binding</keyword>
<dbReference type="InterPro" id="IPR003439">
    <property type="entry name" value="ABC_transporter-like_ATP-bd"/>
</dbReference>
<evidence type="ECO:0000259" key="5">
    <source>
        <dbReference type="PROSITE" id="PS50893"/>
    </source>
</evidence>
<dbReference type="Proteomes" id="UP000030848">
    <property type="component" value="Unassembled WGS sequence"/>
</dbReference>
<dbReference type="Pfam" id="PF00005">
    <property type="entry name" value="ABC_tran"/>
    <property type="match status" value="1"/>
</dbReference>
<dbReference type="InterPro" id="IPR003593">
    <property type="entry name" value="AAA+_ATPase"/>
</dbReference>
<dbReference type="Gene3D" id="3.40.50.300">
    <property type="entry name" value="P-loop containing nucleotide triphosphate hydrolases"/>
    <property type="match status" value="1"/>
</dbReference>
<dbReference type="RefSeq" id="WP_037313751.1">
    <property type="nucleotide sequence ID" value="NZ_FOWS01000010.1"/>
</dbReference>
<organism evidence="6 7">
    <name type="scientific">Saccharomonospora viridis</name>
    <dbReference type="NCBI Taxonomy" id="1852"/>
    <lineage>
        <taxon>Bacteria</taxon>
        <taxon>Bacillati</taxon>
        <taxon>Actinomycetota</taxon>
        <taxon>Actinomycetes</taxon>
        <taxon>Pseudonocardiales</taxon>
        <taxon>Pseudonocardiaceae</taxon>
        <taxon>Saccharomonospora</taxon>
    </lineage>
</organism>
<dbReference type="SMART" id="SM00382">
    <property type="entry name" value="AAA"/>
    <property type="match status" value="1"/>
</dbReference>
<dbReference type="PANTHER" id="PTHR42794:SF1">
    <property type="entry name" value="HEMIN IMPORT ATP-BINDING PROTEIN HMUV"/>
    <property type="match status" value="1"/>
</dbReference>
<dbReference type="GO" id="GO:0005524">
    <property type="term" value="F:ATP binding"/>
    <property type="evidence" value="ECO:0007669"/>
    <property type="project" value="UniProtKB-KW"/>
</dbReference>
<evidence type="ECO:0000256" key="2">
    <source>
        <dbReference type="ARBA" id="ARBA00022741"/>
    </source>
</evidence>
<protein>
    <submittedName>
        <fullName evidence="6">Putative ABC transporter ATP-binding protein</fullName>
    </submittedName>
</protein>
<name>A0A837D5Y8_9PSEU</name>
<evidence type="ECO:0000256" key="4">
    <source>
        <dbReference type="ARBA" id="ARBA00022967"/>
    </source>
</evidence>
<keyword evidence="4" id="KW-1278">Translocase</keyword>
<keyword evidence="1" id="KW-0813">Transport</keyword>
<dbReference type="GO" id="GO:0016887">
    <property type="term" value="F:ATP hydrolysis activity"/>
    <property type="evidence" value="ECO:0007669"/>
    <property type="project" value="InterPro"/>
</dbReference>
<evidence type="ECO:0000313" key="6">
    <source>
        <dbReference type="EMBL" id="KHF42071.1"/>
    </source>
</evidence>
<proteinExistence type="predicted"/>
<comment type="caution">
    <text evidence="6">The sequence shown here is derived from an EMBL/GenBank/DDBJ whole genome shotgun (WGS) entry which is preliminary data.</text>
</comment>
<dbReference type="OrthoDB" id="3426016at2"/>
<gene>
    <name evidence="6" type="ORF">MINT15_41110</name>
</gene>
<dbReference type="AlphaFoldDB" id="A0A837D5Y8"/>